<dbReference type="GO" id="GO:0005634">
    <property type="term" value="C:nucleus"/>
    <property type="evidence" value="ECO:0007669"/>
    <property type="project" value="TreeGrafter"/>
</dbReference>
<dbReference type="EMBL" id="BLAL01000003">
    <property type="protein sequence ID" value="GES72569.1"/>
    <property type="molecule type" value="Genomic_DNA"/>
</dbReference>
<dbReference type="OrthoDB" id="5593786at2759"/>
<dbReference type="AlphaFoldDB" id="A0A8H3KRM7"/>
<evidence type="ECO:0000259" key="1">
    <source>
        <dbReference type="Pfam" id="PF03184"/>
    </source>
</evidence>
<dbReference type="PANTHER" id="PTHR19303">
    <property type="entry name" value="TRANSPOSON"/>
    <property type="match status" value="1"/>
</dbReference>
<dbReference type="Proteomes" id="UP000615446">
    <property type="component" value="Unassembled WGS sequence"/>
</dbReference>
<dbReference type="InterPro" id="IPR050863">
    <property type="entry name" value="CenT-Element_Derived"/>
</dbReference>
<proteinExistence type="predicted"/>
<accession>A0A8H3KRM7</accession>
<name>A0A8H3KRM7_9GLOM</name>
<evidence type="ECO:0000313" key="3">
    <source>
        <dbReference type="Proteomes" id="UP000615446"/>
    </source>
</evidence>
<evidence type="ECO:0000313" key="2">
    <source>
        <dbReference type="EMBL" id="GES72569.1"/>
    </source>
</evidence>
<sequence>MDFNILRAPHTMFQWRGLCPKTPTFTLCTLFEERRKLQTILQDYTLDNIFDADETGLFFRMAPNQTLASAPTPGTKLDKTRITVLLATNAIGIQKLKSLVIGSSKNPKCLHQVNRNFLSCTYHANSKAWMRNNIFGEWLEVHFLPLNITAHLQLMDADIIKSFKAIYKQHYIRHIIHQFEANVDLKSNKINVKEAMEYVA</sequence>
<dbReference type="PANTHER" id="PTHR19303:SF73">
    <property type="entry name" value="PROTEIN PDC2"/>
    <property type="match status" value="1"/>
</dbReference>
<gene>
    <name evidence="2" type="ORF">RCL2_000012900</name>
</gene>
<dbReference type="Pfam" id="PF03184">
    <property type="entry name" value="DDE_1"/>
    <property type="match status" value="1"/>
</dbReference>
<dbReference type="GO" id="GO:0003677">
    <property type="term" value="F:DNA binding"/>
    <property type="evidence" value="ECO:0007669"/>
    <property type="project" value="TreeGrafter"/>
</dbReference>
<feature type="domain" description="DDE-1" evidence="1">
    <location>
        <begin position="79"/>
        <end position="145"/>
    </location>
</feature>
<organism evidence="2 3">
    <name type="scientific">Rhizophagus clarus</name>
    <dbReference type="NCBI Taxonomy" id="94130"/>
    <lineage>
        <taxon>Eukaryota</taxon>
        <taxon>Fungi</taxon>
        <taxon>Fungi incertae sedis</taxon>
        <taxon>Mucoromycota</taxon>
        <taxon>Glomeromycotina</taxon>
        <taxon>Glomeromycetes</taxon>
        <taxon>Glomerales</taxon>
        <taxon>Glomeraceae</taxon>
        <taxon>Rhizophagus</taxon>
    </lineage>
</organism>
<reference evidence="2" key="1">
    <citation type="submission" date="2019-10" db="EMBL/GenBank/DDBJ databases">
        <title>Conservation and host-specific expression of non-tandemly repeated heterogenous ribosome RNA gene in arbuscular mycorrhizal fungi.</title>
        <authorList>
            <person name="Maeda T."/>
            <person name="Kobayashi Y."/>
            <person name="Nakagawa T."/>
            <person name="Ezawa T."/>
            <person name="Yamaguchi K."/>
            <person name="Bino T."/>
            <person name="Nishimoto Y."/>
            <person name="Shigenobu S."/>
            <person name="Kawaguchi M."/>
        </authorList>
    </citation>
    <scope>NUCLEOTIDE SEQUENCE</scope>
    <source>
        <strain evidence="2">HR1</strain>
    </source>
</reference>
<dbReference type="InterPro" id="IPR004875">
    <property type="entry name" value="DDE_SF_endonuclease_dom"/>
</dbReference>
<comment type="caution">
    <text evidence="2">The sequence shown here is derived from an EMBL/GenBank/DDBJ whole genome shotgun (WGS) entry which is preliminary data.</text>
</comment>
<protein>
    <submittedName>
        <fullName evidence="2">Tigger transposable element-derived protein 6-like</fullName>
    </submittedName>
</protein>